<evidence type="ECO:0000256" key="1">
    <source>
        <dbReference type="ARBA" id="ARBA00001946"/>
    </source>
</evidence>
<dbReference type="Gene3D" id="3.30.1490.20">
    <property type="entry name" value="ATP-grasp fold, A domain"/>
    <property type="match status" value="1"/>
</dbReference>
<protein>
    <recommendedName>
        <fullName evidence="6">Phosphoenolpyruvate synthase</fullName>
        <ecNumber evidence="5">2.7.9.2</ecNumber>
    </recommendedName>
    <alternativeName>
        <fullName evidence="13">Pyruvate, water dikinase</fullName>
    </alternativeName>
</protein>
<evidence type="ECO:0000256" key="4">
    <source>
        <dbReference type="ARBA" id="ARBA00007837"/>
    </source>
</evidence>
<dbReference type="InterPro" id="IPR002192">
    <property type="entry name" value="PPDK_AMP/ATP-bd"/>
</dbReference>
<gene>
    <name evidence="17" type="ORF">MNQ99_16510</name>
</gene>
<keyword evidence="12" id="KW-0460">Magnesium</keyword>
<keyword evidence="10" id="KW-0418">Kinase</keyword>
<organism evidence="17 18">
    <name type="scientific">Arthrobacter sulfonylureivorans</name>
    <dbReference type="NCBI Taxonomy" id="2486855"/>
    <lineage>
        <taxon>Bacteria</taxon>
        <taxon>Bacillati</taxon>
        <taxon>Actinomycetota</taxon>
        <taxon>Actinomycetes</taxon>
        <taxon>Micrococcales</taxon>
        <taxon>Micrococcaceae</taxon>
        <taxon>Arthrobacter</taxon>
    </lineage>
</organism>
<dbReference type="InterPro" id="IPR006319">
    <property type="entry name" value="PEP_synth"/>
</dbReference>
<dbReference type="EC" id="2.7.9.2" evidence="5"/>
<sequence length="396" mass="41952">MHSNEFIQFFDGGVEPKLENLGGKGASLVTMTSAGMPVPPGFVVTTAQFDRFMQEAGITGHINQLLAGLDPEDVAQVDTVSAAIREDICSRPVPADMRAQTIEAYEDLMSRFDAPVPVAVRSSATAEDLPDASFAGQQDTYLWLEGFAAVGEHIRQCWASLYTSRAIIYRLKNKIPDEGLSMAVVVQKMVNAKVSGVAMTLDPANGDRSKITIDASYGVGEMVVSGQVTPDNIVLDKVTLVSVSEHVGDKHAELVPDASARGLVEREVDAGRRSRRCLTDDELKAVAQMAKRAEKHYKCPQDIEWALDHDLPDGENLLLLQSRPETVHSTKKSAAPSATPGTGGYASVLGAGIPSTKAPDTPENSASGNPDSGNPASGTSGFSLGSITASLTKASI</sequence>
<evidence type="ECO:0000256" key="7">
    <source>
        <dbReference type="ARBA" id="ARBA00022679"/>
    </source>
</evidence>
<dbReference type="EMBL" id="CP093326">
    <property type="protein sequence ID" value="UNK45498.1"/>
    <property type="molecule type" value="Genomic_DNA"/>
</dbReference>
<evidence type="ECO:0000256" key="8">
    <source>
        <dbReference type="ARBA" id="ARBA00022723"/>
    </source>
</evidence>
<feature type="domain" description="Pyruvate phosphate dikinase AMP/ATP-binding" evidence="16">
    <location>
        <begin position="20"/>
        <end position="335"/>
    </location>
</feature>
<comment type="cofactor">
    <cofactor evidence="1">
        <name>Mg(2+)</name>
        <dbReference type="ChEBI" id="CHEBI:18420"/>
    </cofactor>
</comment>
<keyword evidence="11" id="KW-0067">ATP-binding</keyword>
<evidence type="ECO:0000256" key="10">
    <source>
        <dbReference type="ARBA" id="ARBA00022777"/>
    </source>
</evidence>
<evidence type="ECO:0000256" key="6">
    <source>
        <dbReference type="ARBA" id="ARBA00021623"/>
    </source>
</evidence>
<evidence type="ECO:0000256" key="2">
    <source>
        <dbReference type="ARBA" id="ARBA00002988"/>
    </source>
</evidence>
<dbReference type="Gene3D" id="3.30.470.20">
    <property type="entry name" value="ATP-grasp fold, B domain"/>
    <property type="match status" value="1"/>
</dbReference>
<evidence type="ECO:0000256" key="9">
    <source>
        <dbReference type="ARBA" id="ARBA00022741"/>
    </source>
</evidence>
<dbReference type="Proteomes" id="UP000829069">
    <property type="component" value="Chromosome"/>
</dbReference>
<evidence type="ECO:0000256" key="14">
    <source>
        <dbReference type="ARBA" id="ARBA00047700"/>
    </source>
</evidence>
<keyword evidence="18" id="KW-1185">Reference proteome</keyword>
<evidence type="ECO:0000256" key="11">
    <source>
        <dbReference type="ARBA" id="ARBA00022840"/>
    </source>
</evidence>
<dbReference type="PANTHER" id="PTHR43030:SF1">
    <property type="entry name" value="PHOSPHOENOLPYRUVATE SYNTHASE"/>
    <property type="match status" value="1"/>
</dbReference>
<dbReference type="Pfam" id="PF01326">
    <property type="entry name" value="PPDK_N"/>
    <property type="match status" value="1"/>
</dbReference>
<evidence type="ECO:0000313" key="17">
    <source>
        <dbReference type="EMBL" id="UNK45498.1"/>
    </source>
</evidence>
<comment type="pathway">
    <text evidence="3">Carbohydrate biosynthesis; gluconeogenesis.</text>
</comment>
<evidence type="ECO:0000313" key="18">
    <source>
        <dbReference type="Proteomes" id="UP000829069"/>
    </source>
</evidence>
<comment type="catalytic activity">
    <reaction evidence="14">
        <text>pyruvate + ATP + H2O = phosphoenolpyruvate + AMP + phosphate + 2 H(+)</text>
        <dbReference type="Rhea" id="RHEA:11364"/>
        <dbReference type="ChEBI" id="CHEBI:15361"/>
        <dbReference type="ChEBI" id="CHEBI:15377"/>
        <dbReference type="ChEBI" id="CHEBI:15378"/>
        <dbReference type="ChEBI" id="CHEBI:30616"/>
        <dbReference type="ChEBI" id="CHEBI:43474"/>
        <dbReference type="ChEBI" id="CHEBI:58702"/>
        <dbReference type="ChEBI" id="CHEBI:456215"/>
        <dbReference type="EC" id="2.7.9.2"/>
    </reaction>
</comment>
<feature type="compositionally biased region" description="Polar residues" evidence="15">
    <location>
        <begin position="362"/>
        <end position="396"/>
    </location>
</feature>
<dbReference type="SUPFAM" id="SSF56059">
    <property type="entry name" value="Glutathione synthetase ATP-binding domain-like"/>
    <property type="match status" value="1"/>
</dbReference>
<comment type="function">
    <text evidence="2">Catalyzes the phosphorylation of pyruvate to phosphoenolpyruvate.</text>
</comment>
<accession>A0ABY3W8P7</accession>
<dbReference type="RefSeq" id="WP_241913707.1">
    <property type="nucleotide sequence ID" value="NZ_CP093326.1"/>
</dbReference>
<comment type="similarity">
    <text evidence="4">Belongs to the PEP-utilizing enzyme family.</text>
</comment>
<feature type="region of interest" description="Disordered" evidence="15">
    <location>
        <begin position="325"/>
        <end position="396"/>
    </location>
</feature>
<keyword evidence="9" id="KW-0547">Nucleotide-binding</keyword>
<dbReference type="PANTHER" id="PTHR43030">
    <property type="entry name" value="PHOSPHOENOLPYRUVATE SYNTHASE"/>
    <property type="match status" value="1"/>
</dbReference>
<keyword evidence="7" id="KW-0808">Transferase</keyword>
<dbReference type="InterPro" id="IPR013815">
    <property type="entry name" value="ATP_grasp_subdomain_1"/>
</dbReference>
<evidence type="ECO:0000256" key="3">
    <source>
        <dbReference type="ARBA" id="ARBA00004742"/>
    </source>
</evidence>
<evidence type="ECO:0000256" key="5">
    <source>
        <dbReference type="ARBA" id="ARBA00011996"/>
    </source>
</evidence>
<evidence type="ECO:0000256" key="13">
    <source>
        <dbReference type="ARBA" id="ARBA00033470"/>
    </source>
</evidence>
<name>A0ABY3W8P7_9MICC</name>
<keyword evidence="8" id="KW-0479">Metal-binding</keyword>
<evidence type="ECO:0000259" key="16">
    <source>
        <dbReference type="Pfam" id="PF01326"/>
    </source>
</evidence>
<evidence type="ECO:0000256" key="12">
    <source>
        <dbReference type="ARBA" id="ARBA00022842"/>
    </source>
</evidence>
<proteinExistence type="inferred from homology"/>
<evidence type="ECO:0000256" key="15">
    <source>
        <dbReference type="SAM" id="MobiDB-lite"/>
    </source>
</evidence>
<reference evidence="17 18" key="1">
    <citation type="submission" date="2022-03" db="EMBL/GenBank/DDBJ databases">
        <title>Isotopic signatures of nitrous oxide derived from detoxification processes.</title>
        <authorList>
            <person name="Behrendt U."/>
            <person name="Buchen C."/>
            <person name="Well R."/>
            <person name="Ulrich A."/>
            <person name="Rohe L."/>
            <person name="Kolb S."/>
            <person name="Schloter M."/>
            <person name="Horn M.A."/>
            <person name="Augustin J."/>
        </authorList>
    </citation>
    <scope>NUCLEOTIDE SEQUENCE [LARGE SCALE GENOMIC DNA]</scope>
    <source>
        <strain evidence="17 18">S4-C24</strain>
    </source>
</reference>